<dbReference type="RefSeq" id="WP_085932235.1">
    <property type="nucleotide sequence ID" value="NZ_FUWJ01000001.1"/>
</dbReference>
<dbReference type="AlphaFoldDB" id="A0A1T4JVE9"/>
<dbReference type="Pfam" id="PF09361">
    <property type="entry name" value="Phasin_2"/>
    <property type="match status" value="1"/>
</dbReference>
<dbReference type="EMBL" id="FUWJ01000001">
    <property type="protein sequence ID" value="SJZ34123.1"/>
    <property type="molecule type" value="Genomic_DNA"/>
</dbReference>
<accession>A0A1T4JVE9</accession>
<dbReference type="InterPro" id="IPR018968">
    <property type="entry name" value="Phasin"/>
</dbReference>
<evidence type="ECO:0000259" key="1">
    <source>
        <dbReference type="Pfam" id="PF09361"/>
    </source>
</evidence>
<sequence length="140" mass="15973">MADPSQSFMDMFRKLGEQLQIPSFDMNKIMEHQQKNIDAISRSWEAVASGATAMANKQREIFEAAMKDAGEMVQHYQPTGSPQEIFAKQSEFAKKAAEAAIRNTRDIAELVQKSSAEAFKIIQDRMHESYDEIRRSLEKK</sequence>
<protein>
    <submittedName>
        <fullName evidence="2">Phasin family protein</fullName>
    </submittedName>
</protein>
<name>A0A1T4JVE9_9HYPH</name>
<gene>
    <name evidence="2" type="ORF">SAMN02745126_00503</name>
</gene>
<feature type="domain" description="Phasin" evidence="1">
    <location>
        <begin position="28"/>
        <end position="126"/>
    </location>
</feature>
<dbReference type="Proteomes" id="UP000190092">
    <property type="component" value="Unassembled WGS sequence"/>
</dbReference>
<proteinExistence type="predicted"/>
<evidence type="ECO:0000313" key="2">
    <source>
        <dbReference type="EMBL" id="SJZ34123.1"/>
    </source>
</evidence>
<organism evidence="2 3">
    <name type="scientific">Enhydrobacter aerosaccus</name>
    <dbReference type="NCBI Taxonomy" id="225324"/>
    <lineage>
        <taxon>Bacteria</taxon>
        <taxon>Pseudomonadati</taxon>
        <taxon>Pseudomonadota</taxon>
        <taxon>Alphaproteobacteria</taxon>
        <taxon>Hyphomicrobiales</taxon>
        <taxon>Enhydrobacter</taxon>
    </lineage>
</organism>
<dbReference type="InterPro" id="IPR010127">
    <property type="entry name" value="Phasin_subfam-1"/>
</dbReference>
<evidence type="ECO:0000313" key="3">
    <source>
        <dbReference type="Proteomes" id="UP000190092"/>
    </source>
</evidence>
<dbReference type="NCBIfam" id="TIGR01841">
    <property type="entry name" value="phasin"/>
    <property type="match status" value="1"/>
</dbReference>
<keyword evidence="3" id="KW-1185">Reference proteome</keyword>
<dbReference type="OrthoDB" id="9812006at2"/>
<dbReference type="STRING" id="225324.SAMN02745126_00503"/>
<reference evidence="3" key="1">
    <citation type="submission" date="2017-02" db="EMBL/GenBank/DDBJ databases">
        <authorList>
            <person name="Varghese N."/>
            <person name="Submissions S."/>
        </authorList>
    </citation>
    <scope>NUCLEOTIDE SEQUENCE [LARGE SCALE GENOMIC DNA]</scope>
    <source>
        <strain evidence="3">ATCC 27094</strain>
    </source>
</reference>